<dbReference type="Proteomes" id="UP001152888">
    <property type="component" value="Unassembled WGS sequence"/>
</dbReference>
<protein>
    <submittedName>
        <fullName evidence="1">Uncharacterized protein</fullName>
    </submittedName>
</protein>
<dbReference type="EMBL" id="CAKOFQ010007870">
    <property type="protein sequence ID" value="CAH2009291.1"/>
    <property type="molecule type" value="Genomic_DNA"/>
</dbReference>
<gene>
    <name evidence="1" type="ORF">ACAOBT_LOCUS30752</name>
</gene>
<organism evidence="1 2">
    <name type="scientific">Acanthoscelides obtectus</name>
    <name type="common">Bean weevil</name>
    <name type="synonym">Bruchus obtectus</name>
    <dbReference type="NCBI Taxonomy" id="200917"/>
    <lineage>
        <taxon>Eukaryota</taxon>
        <taxon>Metazoa</taxon>
        <taxon>Ecdysozoa</taxon>
        <taxon>Arthropoda</taxon>
        <taxon>Hexapoda</taxon>
        <taxon>Insecta</taxon>
        <taxon>Pterygota</taxon>
        <taxon>Neoptera</taxon>
        <taxon>Endopterygota</taxon>
        <taxon>Coleoptera</taxon>
        <taxon>Polyphaga</taxon>
        <taxon>Cucujiformia</taxon>
        <taxon>Chrysomeloidea</taxon>
        <taxon>Chrysomelidae</taxon>
        <taxon>Bruchinae</taxon>
        <taxon>Bruchini</taxon>
        <taxon>Acanthoscelides</taxon>
    </lineage>
</organism>
<name>A0A9P0Q3Y6_ACAOB</name>
<evidence type="ECO:0000313" key="1">
    <source>
        <dbReference type="EMBL" id="CAH2009291.1"/>
    </source>
</evidence>
<accession>A0A9P0Q3Y6</accession>
<comment type="caution">
    <text evidence="1">The sequence shown here is derived from an EMBL/GenBank/DDBJ whole genome shotgun (WGS) entry which is preliminary data.</text>
</comment>
<evidence type="ECO:0000313" key="2">
    <source>
        <dbReference type="Proteomes" id="UP001152888"/>
    </source>
</evidence>
<keyword evidence="2" id="KW-1185">Reference proteome</keyword>
<sequence length="98" mass="10719">MEATKNDLDDVAVLHNDLEAIIADLEGDGIQLAQMTTDIELEIIKIRPAKAAVVENTTDKPTTTVPAMKVHTSPSKSLNQTKHVFEKTKNHQAAEQSN</sequence>
<reference evidence="1" key="1">
    <citation type="submission" date="2022-03" db="EMBL/GenBank/DDBJ databases">
        <authorList>
            <person name="Sayadi A."/>
        </authorList>
    </citation>
    <scope>NUCLEOTIDE SEQUENCE</scope>
</reference>
<proteinExistence type="predicted"/>
<dbReference type="AlphaFoldDB" id="A0A9P0Q3Y6"/>